<organism evidence="2 3">
    <name type="scientific">Maribacter flavus</name>
    <dbReference type="NCBI Taxonomy" id="1658664"/>
    <lineage>
        <taxon>Bacteria</taxon>
        <taxon>Pseudomonadati</taxon>
        <taxon>Bacteroidota</taxon>
        <taxon>Flavobacteriia</taxon>
        <taxon>Flavobacteriales</taxon>
        <taxon>Flavobacteriaceae</taxon>
        <taxon>Maribacter</taxon>
    </lineage>
</organism>
<dbReference type="SUPFAM" id="SSF109854">
    <property type="entry name" value="DinB/YfiT-like putative metalloenzymes"/>
    <property type="match status" value="1"/>
</dbReference>
<dbReference type="Pfam" id="PF12867">
    <property type="entry name" value="DinB_2"/>
    <property type="match status" value="1"/>
</dbReference>
<keyword evidence="3" id="KW-1185">Reference proteome</keyword>
<reference evidence="2 3" key="1">
    <citation type="submission" date="2024-01" db="EMBL/GenBank/DDBJ databases">
        <title>Maribacter spp. originated from different algae showed divergent polysaccharides utilization ability.</title>
        <authorList>
            <person name="Wang H."/>
            <person name="Wu Y."/>
        </authorList>
    </citation>
    <scope>NUCLEOTIDE SEQUENCE [LARGE SCALE GENOMIC DNA]</scope>
    <source>
        <strain evidence="2 3">KPT27_14</strain>
    </source>
</reference>
<comment type="caution">
    <text evidence="2">The sequence shown here is derived from an EMBL/GenBank/DDBJ whole genome shotgun (WGS) entry which is preliminary data.</text>
</comment>
<dbReference type="InterPro" id="IPR024775">
    <property type="entry name" value="DinB-like"/>
</dbReference>
<dbReference type="Proteomes" id="UP001343698">
    <property type="component" value="Unassembled WGS sequence"/>
</dbReference>
<name>A0ABU7ILK7_9FLAO</name>
<evidence type="ECO:0000259" key="1">
    <source>
        <dbReference type="Pfam" id="PF12867"/>
    </source>
</evidence>
<gene>
    <name evidence="2" type="ORF">V1H85_14610</name>
</gene>
<evidence type="ECO:0000313" key="2">
    <source>
        <dbReference type="EMBL" id="MEE1973691.1"/>
    </source>
</evidence>
<proteinExistence type="predicted"/>
<dbReference type="EMBL" id="JAZDDF010000008">
    <property type="protein sequence ID" value="MEE1973691.1"/>
    <property type="molecule type" value="Genomic_DNA"/>
</dbReference>
<feature type="domain" description="DinB-like" evidence="1">
    <location>
        <begin position="36"/>
        <end position="163"/>
    </location>
</feature>
<dbReference type="InterPro" id="IPR034660">
    <property type="entry name" value="DinB/YfiT-like"/>
</dbReference>
<dbReference type="RefSeq" id="WP_272637650.1">
    <property type="nucleotide sequence ID" value="NZ_JAZDDF010000008.1"/>
</dbReference>
<sequence>MEPTNHNESIEYWLRGPVEGIPSLLQPASHALLQSNKDLYDYLADFPEVFLWEKLEDRASVGFHIQHMTGVLDRMMTYAKGTSLTDAQFEYLKNEGVPNNNSTLNNLMADFTKQMEIMLGYFKGLSEDTLKEARFVGRKKLPSTVLGLLFHAAEHSQRHIGQLLVTASVLKSQRTRIN</sequence>
<accession>A0ABU7ILK7</accession>
<evidence type="ECO:0000313" key="3">
    <source>
        <dbReference type="Proteomes" id="UP001343698"/>
    </source>
</evidence>
<dbReference type="Gene3D" id="1.20.120.450">
    <property type="entry name" value="dinb family like domain"/>
    <property type="match status" value="1"/>
</dbReference>
<protein>
    <submittedName>
        <fullName evidence="2">DinB family protein</fullName>
    </submittedName>
</protein>